<dbReference type="Proteomes" id="UP001140091">
    <property type="component" value="Unassembled WGS sequence"/>
</dbReference>
<dbReference type="OrthoDB" id="10561950at2759"/>
<evidence type="ECO:0000313" key="2">
    <source>
        <dbReference type="Proteomes" id="UP001140091"/>
    </source>
</evidence>
<sequence>MRPSRYSSVVSLLIAGARASSSNSLTSVHRRQSIAQDSSNSIPPGCISACDPLFIFQDNCAANVFSIAQCVCVPEFVVHSNACSDCVVRESLATQNETTASVSGETLQVAIDDALQEFLNACKDEVGIDLTITVSNTFTTETSGPAVAAAALPTDGPTSGEPMAVGKISGSAALLMAASTLALLNV</sequence>
<evidence type="ECO:0000313" key="1">
    <source>
        <dbReference type="EMBL" id="KAJ2935791.1"/>
    </source>
</evidence>
<proteinExistence type="predicted"/>
<accession>A0A9W8JJ89</accession>
<dbReference type="EMBL" id="JANBPK010000320">
    <property type="protein sequence ID" value="KAJ2935791.1"/>
    <property type="molecule type" value="Genomic_DNA"/>
</dbReference>
<name>A0A9W8JJ89_9AGAR</name>
<keyword evidence="2" id="KW-1185">Reference proteome</keyword>
<reference evidence="1" key="1">
    <citation type="submission" date="2022-06" db="EMBL/GenBank/DDBJ databases">
        <title>Genome Sequence of Candolleomyces eurysporus.</title>
        <authorList>
            <person name="Buettner E."/>
        </authorList>
    </citation>
    <scope>NUCLEOTIDE SEQUENCE</scope>
    <source>
        <strain evidence="1">VTCC 930004</strain>
    </source>
</reference>
<protein>
    <submittedName>
        <fullName evidence="1">Uncharacterized protein</fullName>
    </submittedName>
</protein>
<gene>
    <name evidence="1" type="ORF">H1R20_g1303</name>
</gene>
<organism evidence="1 2">
    <name type="scientific">Candolleomyces eurysporus</name>
    <dbReference type="NCBI Taxonomy" id="2828524"/>
    <lineage>
        <taxon>Eukaryota</taxon>
        <taxon>Fungi</taxon>
        <taxon>Dikarya</taxon>
        <taxon>Basidiomycota</taxon>
        <taxon>Agaricomycotina</taxon>
        <taxon>Agaricomycetes</taxon>
        <taxon>Agaricomycetidae</taxon>
        <taxon>Agaricales</taxon>
        <taxon>Agaricineae</taxon>
        <taxon>Psathyrellaceae</taxon>
        <taxon>Candolleomyces</taxon>
    </lineage>
</organism>
<comment type="caution">
    <text evidence="1">The sequence shown here is derived from an EMBL/GenBank/DDBJ whole genome shotgun (WGS) entry which is preliminary data.</text>
</comment>
<dbReference type="AlphaFoldDB" id="A0A9W8JJ89"/>
<feature type="non-terminal residue" evidence="1">
    <location>
        <position position="1"/>
    </location>
</feature>